<dbReference type="AlphaFoldDB" id="A0A447I795"/>
<dbReference type="EMBL" id="UZWD01000008">
    <property type="protein sequence ID" value="VDS03410.1"/>
    <property type="molecule type" value="Genomic_DNA"/>
</dbReference>
<sequence>MTHPLFAVTATEIQSLNDEQARELVARLCRAEATRVGAIKPNTTWGGDQRAKDGGIDVRFEADDLPNPTTHLPSRRIGYQVKAEIFPPSKIDPEMAPKGVLRRSIVDFAATGGSYIIVSTRDSVSDSALSDRLTAMKECLDEHGLSGKVHLDFFDSRRMADWAEQHPSIVVWVKNVLGAARAGWRPYGPWAYHEQDTQAPYVMDEKVKVFVPNADEGSDITVAINSLRADLRSGATVRLVGLSGVGKTRLVQALFDERVETGTKHLSPDAVVYADLSDDVDPQPTAMVEALKDNGHETYVVVDNCSQELHRRLSEIVAKPGSRLGLITVEYDIRDDLPEGTSCYRLEGSSDAVIKELLVRRYKHLTAHDVDRVTQFSDGNARVAFALASASERSNELAQLTDDDLFRRLFHQKHIENDELLSAAEAASLVYSFDGESTDDSSELVRIASVAGLSIASMYRHVAELQRRGLVQQRGKWRAVLPHAIANRLAARSLANYPASQLIEAMLDKASDRVAKSFSRRLGYLHSSARARAIVAEFLKPNGRLDELETLSNLGREILKNVAPVDPAATLSCLVRAVGRAEVLKLDAYDAQDFVQLARSLAYDAAQFDDSLAVLRAFAERHRVSDRNNSSHEAIYSLFTCHLSGTHASPEHRASTVLSLLKSPAALDRDLGLEALSHAFETDHFSSQFSFEFGSRKRDYGWAPQTYSDVKRWYGQFLDIATEIVRQKNDVSDAVKQVLGRAFRGLWRDAGMLDELEALSRELAADGGWPDGWVGVRETIYWSKKSSSQKTMPRLQALEILLAPRDLIGQIRAQVLSRGAATLDLLEDDDGDAASSNPMAGYKKAQAQAEQLGKIASSDTTAWAELLPELLTDRASEKTHRFGVGLGIGLDEPAKLLAEARRTLEEVGSGRVVLIPIRGLLQGWHSKDPAAADAFLDEAVTDEVWGPWLPELQCAVGLQGKGLARVMQSLVAGLAPNFQYRYLSMGRATEPLDIAAIAELLRAIASRPNGLDVAIDLLGMVVHSAHEQGDQFVRDSALLTGEFLSDVDFGTLDTNDTMHDHHLDQLLTFALSNNAPSHTDEAVLKNLLSWEASSSRVYAYRRGKYLTPFFKLRPEMTLNAVYQPDKNGSYNTARALAANRDSDRDQRPMSFLPVEITLQWCGQSDDRYSFIAETCLLYTPSTNETKQLSDIAGAIFNAAPDKSQILRIYVSRIPPMGGSGSMAAKLRGRIPILDGLNTDADERLKQTIASQRARLTELASRMERQEAEEERTRNATFE</sequence>
<keyword evidence="3" id="KW-1185">Reference proteome</keyword>
<dbReference type="Proteomes" id="UP000268844">
    <property type="component" value="Unassembled WGS sequence"/>
</dbReference>
<feature type="compositionally biased region" description="Basic and acidic residues" evidence="1">
    <location>
        <begin position="1260"/>
        <end position="1278"/>
    </location>
</feature>
<name>A0A447I795_9HYPH</name>
<gene>
    <name evidence="2" type="ORF">DEVEQU_00533</name>
</gene>
<evidence type="ECO:0000313" key="2">
    <source>
        <dbReference type="EMBL" id="VDS03410.1"/>
    </source>
</evidence>
<evidence type="ECO:0000256" key="1">
    <source>
        <dbReference type="SAM" id="MobiDB-lite"/>
    </source>
</evidence>
<dbReference type="OrthoDB" id="556502at2"/>
<dbReference type="InterPro" id="IPR027417">
    <property type="entry name" value="P-loop_NTPase"/>
</dbReference>
<organism evidence="2 3">
    <name type="scientific">Devosia equisanguinis</name>
    <dbReference type="NCBI Taxonomy" id="2490941"/>
    <lineage>
        <taxon>Bacteria</taxon>
        <taxon>Pseudomonadati</taxon>
        <taxon>Pseudomonadota</taxon>
        <taxon>Alphaproteobacteria</taxon>
        <taxon>Hyphomicrobiales</taxon>
        <taxon>Devosiaceae</taxon>
        <taxon>Devosia</taxon>
    </lineage>
</organism>
<dbReference type="SUPFAM" id="SSF52540">
    <property type="entry name" value="P-loop containing nucleoside triphosphate hydrolases"/>
    <property type="match status" value="1"/>
</dbReference>
<reference evidence="2 3" key="1">
    <citation type="submission" date="2018-12" db="EMBL/GenBank/DDBJ databases">
        <authorList>
            <person name="Criscuolo A."/>
        </authorList>
    </citation>
    <scope>NUCLEOTIDE SEQUENCE [LARGE SCALE GENOMIC DNA]</scope>
    <source>
        <strain evidence="2">ACIP1116281</strain>
    </source>
</reference>
<protein>
    <submittedName>
        <fullName evidence="2">Uncharacterized protein</fullName>
    </submittedName>
</protein>
<proteinExistence type="predicted"/>
<accession>A0A447I795</accession>
<evidence type="ECO:0000313" key="3">
    <source>
        <dbReference type="Proteomes" id="UP000268844"/>
    </source>
</evidence>
<feature type="region of interest" description="Disordered" evidence="1">
    <location>
        <begin position="1259"/>
        <end position="1278"/>
    </location>
</feature>
<dbReference type="RefSeq" id="WP_126149025.1">
    <property type="nucleotide sequence ID" value="NZ_JBHTMH010000004.1"/>
</dbReference>